<organism evidence="3 4">
    <name type="scientific">Pilimelia anulata</name>
    <dbReference type="NCBI Taxonomy" id="53371"/>
    <lineage>
        <taxon>Bacteria</taxon>
        <taxon>Bacillati</taxon>
        <taxon>Actinomycetota</taxon>
        <taxon>Actinomycetes</taxon>
        <taxon>Micromonosporales</taxon>
        <taxon>Micromonosporaceae</taxon>
        <taxon>Pilimelia</taxon>
    </lineage>
</organism>
<dbReference type="Gene3D" id="3.20.20.100">
    <property type="entry name" value="NADP-dependent oxidoreductase domain"/>
    <property type="match status" value="1"/>
</dbReference>
<evidence type="ECO:0000256" key="1">
    <source>
        <dbReference type="ARBA" id="ARBA00023002"/>
    </source>
</evidence>
<evidence type="ECO:0000313" key="4">
    <source>
        <dbReference type="Proteomes" id="UP000649739"/>
    </source>
</evidence>
<dbReference type="GO" id="GO:0016491">
    <property type="term" value="F:oxidoreductase activity"/>
    <property type="evidence" value="ECO:0007669"/>
    <property type="project" value="UniProtKB-KW"/>
</dbReference>
<reference evidence="3" key="2">
    <citation type="submission" date="2020-09" db="EMBL/GenBank/DDBJ databases">
        <authorList>
            <person name="Sun Q."/>
            <person name="Ohkuma M."/>
        </authorList>
    </citation>
    <scope>NUCLEOTIDE SEQUENCE</scope>
    <source>
        <strain evidence="3">JCM 3090</strain>
    </source>
</reference>
<sequence length="323" mass="34374">MEKRAIPRMATDVSVIGIGTSQHGGDWGPVDDDRAVATITAAVDAGVTLIDTADTYGAGHCERLIGRYLADHPLANVVIATKMGGGEPLSAYHLDSFRAWTDRSRANLGVEVLDLVHLHCPPPEVYLSDEVFDALDILIDEKRISGYGVSVRSCAEGLSAIARPGVASIEVVLNPLRPKAIECVLPAAQEAGVAVLARVPLASGLLCGAYREDTPFAADDHRCAGRREDVDGETFAGLDYHIGLAAVRALESVVPPGVAMAQFALRWIVDQPGVTAVIPGARTPAQARANAAAADLRPLHIDAQARIAEVYDELVRPQVHHRW</sequence>
<dbReference type="CDD" id="cd19086">
    <property type="entry name" value="AKR_AKR11C1"/>
    <property type="match status" value="1"/>
</dbReference>
<name>A0A8J3FBQ3_9ACTN</name>
<evidence type="ECO:0000313" key="3">
    <source>
        <dbReference type="EMBL" id="GGJ86104.1"/>
    </source>
</evidence>
<dbReference type="AlphaFoldDB" id="A0A8J3FBQ3"/>
<dbReference type="SUPFAM" id="SSF51430">
    <property type="entry name" value="NAD(P)-linked oxidoreductase"/>
    <property type="match status" value="1"/>
</dbReference>
<dbReference type="GO" id="GO:0005829">
    <property type="term" value="C:cytosol"/>
    <property type="evidence" value="ECO:0007669"/>
    <property type="project" value="TreeGrafter"/>
</dbReference>
<reference evidence="3" key="1">
    <citation type="journal article" date="2014" name="Int. J. Syst. Evol. Microbiol.">
        <title>Complete genome sequence of Corynebacterium casei LMG S-19264T (=DSM 44701T), isolated from a smear-ripened cheese.</title>
        <authorList>
            <consortium name="US DOE Joint Genome Institute (JGI-PGF)"/>
            <person name="Walter F."/>
            <person name="Albersmeier A."/>
            <person name="Kalinowski J."/>
            <person name="Ruckert C."/>
        </authorList>
    </citation>
    <scope>NUCLEOTIDE SEQUENCE</scope>
    <source>
        <strain evidence="3">JCM 3090</strain>
    </source>
</reference>
<feature type="domain" description="NADP-dependent oxidoreductase" evidence="2">
    <location>
        <begin position="16"/>
        <end position="311"/>
    </location>
</feature>
<gene>
    <name evidence="3" type="ORF">GCM10010123_14620</name>
</gene>
<evidence type="ECO:0000259" key="2">
    <source>
        <dbReference type="Pfam" id="PF00248"/>
    </source>
</evidence>
<dbReference type="EMBL" id="BMQB01000002">
    <property type="protein sequence ID" value="GGJ86104.1"/>
    <property type="molecule type" value="Genomic_DNA"/>
</dbReference>
<proteinExistence type="predicted"/>
<dbReference type="InterPro" id="IPR050523">
    <property type="entry name" value="AKR_Detox_Biosynth"/>
</dbReference>
<accession>A0A8J3FBQ3</accession>
<keyword evidence="1" id="KW-0560">Oxidoreductase</keyword>
<dbReference type="PANTHER" id="PTHR43364:SF4">
    <property type="entry name" value="NAD(P)-LINKED OXIDOREDUCTASE SUPERFAMILY PROTEIN"/>
    <property type="match status" value="1"/>
</dbReference>
<dbReference type="InterPro" id="IPR023210">
    <property type="entry name" value="NADP_OxRdtase_dom"/>
</dbReference>
<dbReference type="PANTHER" id="PTHR43364">
    <property type="entry name" value="NADH-SPECIFIC METHYLGLYOXAL REDUCTASE-RELATED"/>
    <property type="match status" value="1"/>
</dbReference>
<dbReference type="Pfam" id="PF00248">
    <property type="entry name" value="Aldo_ket_red"/>
    <property type="match status" value="1"/>
</dbReference>
<keyword evidence="4" id="KW-1185">Reference proteome</keyword>
<protein>
    <submittedName>
        <fullName evidence="3">Oxidoreductase</fullName>
    </submittedName>
</protein>
<dbReference type="InterPro" id="IPR036812">
    <property type="entry name" value="NAD(P)_OxRdtase_dom_sf"/>
</dbReference>
<dbReference type="RefSeq" id="WP_189169243.1">
    <property type="nucleotide sequence ID" value="NZ_BMQB01000002.1"/>
</dbReference>
<dbReference type="Proteomes" id="UP000649739">
    <property type="component" value="Unassembled WGS sequence"/>
</dbReference>
<comment type="caution">
    <text evidence="3">The sequence shown here is derived from an EMBL/GenBank/DDBJ whole genome shotgun (WGS) entry which is preliminary data.</text>
</comment>